<feature type="active site" description="Proton donor" evidence="14">
    <location>
        <position position="58"/>
    </location>
</feature>
<evidence type="ECO:0000256" key="13">
    <source>
        <dbReference type="PIRNR" id="PIRNR006769"/>
    </source>
</evidence>
<dbReference type="CDD" id="cd01284">
    <property type="entry name" value="Riboflavin_deaminase-reductase"/>
    <property type="match status" value="1"/>
</dbReference>
<dbReference type="NCBIfam" id="TIGR00326">
    <property type="entry name" value="eubact_ribD"/>
    <property type="match status" value="1"/>
</dbReference>
<comment type="cofactor">
    <cofactor evidence="13 16">
        <name>Zn(2+)</name>
        <dbReference type="ChEBI" id="CHEBI:29105"/>
    </cofactor>
    <text evidence="13 16">Binds 1 zinc ion.</text>
</comment>
<dbReference type="FunFam" id="3.40.140.10:FF:000025">
    <property type="entry name" value="Riboflavin biosynthesis protein RibD"/>
    <property type="match status" value="1"/>
</dbReference>
<dbReference type="EC" id="3.5.4.26" evidence="13"/>
<dbReference type="RefSeq" id="WP_369743784.1">
    <property type="nucleotide sequence ID" value="NZ_CP165718.1"/>
</dbReference>
<dbReference type="GO" id="GO:0008835">
    <property type="term" value="F:diaminohydroxyphosphoribosylaminopyrimidine deaminase activity"/>
    <property type="evidence" value="ECO:0007669"/>
    <property type="project" value="UniProtKB-EC"/>
</dbReference>
<name>A0AB39XBY7_9GAMM</name>
<keyword evidence="12" id="KW-0511">Multifunctional enzyme</keyword>
<dbReference type="Gene3D" id="3.40.430.10">
    <property type="entry name" value="Dihydrofolate Reductase, subunit A"/>
    <property type="match status" value="1"/>
</dbReference>
<feature type="binding site" evidence="15">
    <location>
        <position position="202"/>
    </location>
    <ligand>
        <name>NADP(+)</name>
        <dbReference type="ChEBI" id="CHEBI:58349"/>
    </ligand>
</feature>
<evidence type="ECO:0000256" key="10">
    <source>
        <dbReference type="ARBA" id="ARBA00022857"/>
    </source>
</evidence>
<reference evidence="18" key="1">
    <citation type="submission" date="2024-07" db="EMBL/GenBank/DDBJ databases">
        <title>Whole genome sequence of bacterial strains from algal surface.</title>
        <authorList>
            <person name="Kumar P."/>
        </authorList>
    </citation>
    <scope>NUCLEOTIDE SEQUENCE</scope>
    <source>
        <strain evidence="18">PP-1MA</strain>
    </source>
</reference>
<feature type="binding site" evidence="15">
    <location>
        <position position="301"/>
    </location>
    <ligand>
        <name>substrate</name>
    </ligand>
</feature>
<keyword evidence="11 13" id="KW-0560">Oxidoreductase</keyword>
<evidence type="ECO:0000256" key="9">
    <source>
        <dbReference type="ARBA" id="ARBA00022833"/>
    </source>
</evidence>
<dbReference type="Pfam" id="PF00383">
    <property type="entry name" value="dCMP_cyt_deam_1"/>
    <property type="match status" value="1"/>
</dbReference>
<feature type="binding site" evidence="16">
    <location>
        <position position="90"/>
    </location>
    <ligand>
        <name>Zn(2+)</name>
        <dbReference type="ChEBI" id="CHEBI:29105"/>
        <note>catalytic</note>
    </ligand>
</feature>
<evidence type="ECO:0000256" key="11">
    <source>
        <dbReference type="ARBA" id="ARBA00023002"/>
    </source>
</evidence>
<comment type="function">
    <text evidence="1 13">Converts 2,5-diamino-6-(ribosylamino)-4(3h)-pyrimidinone 5'-phosphate into 5-amino-6-(ribosylamino)-2,4(1h,3h)-pyrimidinedione 5'-phosphate.</text>
</comment>
<evidence type="ECO:0000256" key="8">
    <source>
        <dbReference type="ARBA" id="ARBA00022801"/>
    </source>
</evidence>
<dbReference type="GO" id="GO:0008270">
    <property type="term" value="F:zinc ion binding"/>
    <property type="evidence" value="ECO:0007669"/>
    <property type="project" value="InterPro"/>
</dbReference>
<dbReference type="InterPro" id="IPR011549">
    <property type="entry name" value="RibD_C"/>
</dbReference>
<evidence type="ECO:0000256" key="3">
    <source>
        <dbReference type="ARBA" id="ARBA00004910"/>
    </source>
</evidence>
<feature type="binding site" evidence="16">
    <location>
        <position position="81"/>
    </location>
    <ligand>
        <name>Zn(2+)</name>
        <dbReference type="ChEBI" id="CHEBI:29105"/>
        <note>catalytic</note>
    </ligand>
</feature>
<comment type="similarity">
    <text evidence="4 13">In the N-terminal section; belongs to the cytidine and deoxycytidylate deaminase family.</text>
</comment>
<gene>
    <name evidence="18" type="primary">ribD</name>
    <name evidence="18" type="ORF">AB8S08_04205</name>
</gene>
<dbReference type="SUPFAM" id="SSF53927">
    <property type="entry name" value="Cytidine deaminase-like"/>
    <property type="match status" value="1"/>
</dbReference>
<evidence type="ECO:0000256" key="7">
    <source>
        <dbReference type="ARBA" id="ARBA00022723"/>
    </source>
</evidence>
<feature type="binding site" evidence="15">
    <location>
        <position position="160"/>
    </location>
    <ligand>
        <name>NADP(+)</name>
        <dbReference type="ChEBI" id="CHEBI:58349"/>
    </ligand>
</feature>
<protein>
    <recommendedName>
        <fullName evidence="13">Riboflavin biosynthesis protein RibD</fullName>
    </recommendedName>
    <domain>
        <recommendedName>
            <fullName evidence="13">Diaminohydroxyphosphoribosylaminopyrimidine deaminase</fullName>
            <shortName evidence="13">DRAP deaminase</shortName>
            <ecNumber evidence="13">3.5.4.26</ecNumber>
        </recommendedName>
        <alternativeName>
            <fullName evidence="13">Riboflavin-specific deaminase</fullName>
        </alternativeName>
    </domain>
    <domain>
        <recommendedName>
            <fullName evidence="13">5-amino-6-(5-phosphoribosylamino)uracil reductase</fullName>
            <ecNumber evidence="13">1.1.1.193</ecNumber>
        </recommendedName>
        <alternativeName>
            <fullName evidence="13">HTP reductase</fullName>
        </alternativeName>
    </domain>
</protein>
<evidence type="ECO:0000256" key="4">
    <source>
        <dbReference type="ARBA" id="ARBA00005259"/>
    </source>
</evidence>
<dbReference type="Pfam" id="PF01872">
    <property type="entry name" value="RibD_C"/>
    <property type="match status" value="1"/>
</dbReference>
<dbReference type="EMBL" id="CP165718">
    <property type="protein sequence ID" value="XDV10399.1"/>
    <property type="molecule type" value="Genomic_DNA"/>
</dbReference>
<dbReference type="AlphaFoldDB" id="A0AB39XBY7"/>
<dbReference type="NCBIfam" id="TIGR00227">
    <property type="entry name" value="ribD_Cterm"/>
    <property type="match status" value="1"/>
</dbReference>
<feature type="domain" description="CMP/dCMP-type deaminase" evidence="17">
    <location>
        <begin position="7"/>
        <end position="129"/>
    </location>
</feature>
<keyword evidence="7 13" id="KW-0479">Metal-binding</keyword>
<dbReference type="InterPro" id="IPR016193">
    <property type="entry name" value="Cytidine_deaminase-like"/>
</dbReference>
<feature type="binding site" evidence="15">
    <location>
        <position position="174"/>
    </location>
    <ligand>
        <name>substrate</name>
    </ligand>
</feature>
<comment type="similarity">
    <text evidence="5 13">In the C-terminal section; belongs to the HTP reductase family.</text>
</comment>
<feature type="binding site" evidence="15">
    <location>
        <position position="213"/>
    </location>
    <ligand>
        <name>substrate</name>
    </ligand>
</feature>
<evidence type="ECO:0000256" key="15">
    <source>
        <dbReference type="PIRSR" id="PIRSR006769-2"/>
    </source>
</evidence>
<keyword evidence="10 13" id="KW-0521">NADP</keyword>
<comment type="pathway">
    <text evidence="2 13">Cofactor biosynthesis; riboflavin biosynthesis; 5-amino-6-(D-ribitylamino)uracil from GTP: step 2/4.</text>
</comment>
<feature type="binding site" evidence="15">
    <location>
        <begin position="303"/>
        <end position="309"/>
    </location>
    <ligand>
        <name>NADP(+)</name>
        <dbReference type="ChEBI" id="CHEBI:58349"/>
    </ligand>
</feature>
<comment type="catalytic activity">
    <reaction evidence="13">
        <text>5-amino-6-(5-phospho-D-ribitylamino)uracil + NADP(+) = 5-amino-6-(5-phospho-D-ribosylamino)uracil + NADPH + H(+)</text>
        <dbReference type="Rhea" id="RHEA:17845"/>
        <dbReference type="ChEBI" id="CHEBI:15378"/>
        <dbReference type="ChEBI" id="CHEBI:57783"/>
        <dbReference type="ChEBI" id="CHEBI:58349"/>
        <dbReference type="ChEBI" id="CHEBI:58421"/>
        <dbReference type="ChEBI" id="CHEBI:58453"/>
        <dbReference type="EC" id="1.1.1.193"/>
    </reaction>
</comment>
<evidence type="ECO:0000256" key="2">
    <source>
        <dbReference type="ARBA" id="ARBA00004882"/>
    </source>
</evidence>
<evidence type="ECO:0000259" key="17">
    <source>
        <dbReference type="PROSITE" id="PS51747"/>
    </source>
</evidence>
<dbReference type="PROSITE" id="PS51747">
    <property type="entry name" value="CYT_DCMP_DEAMINASES_2"/>
    <property type="match status" value="1"/>
</dbReference>
<dbReference type="PANTHER" id="PTHR38011">
    <property type="entry name" value="DIHYDROFOLATE REDUCTASE FAMILY PROTEIN (AFU_ORTHOLOGUE AFUA_8G06820)"/>
    <property type="match status" value="1"/>
</dbReference>
<evidence type="ECO:0000313" key="18">
    <source>
        <dbReference type="EMBL" id="XDV10399.1"/>
    </source>
</evidence>
<keyword evidence="8 13" id="KW-0378">Hydrolase</keyword>
<evidence type="ECO:0000256" key="14">
    <source>
        <dbReference type="PIRSR" id="PIRSR006769-1"/>
    </source>
</evidence>
<dbReference type="GO" id="GO:0050661">
    <property type="term" value="F:NADP binding"/>
    <property type="evidence" value="ECO:0007669"/>
    <property type="project" value="InterPro"/>
</dbReference>
<dbReference type="GO" id="GO:0008703">
    <property type="term" value="F:5-amino-6-(5-phosphoribosylamino)uracil reductase activity"/>
    <property type="evidence" value="ECO:0007669"/>
    <property type="project" value="UniProtKB-EC"/>
</dbReference>
<evidence type="ECO:0000256" key="6">
    <source>
        <dbReference type="ARBA" id="ARBA00022619"/>
    </source>
</evidence>
<feature type="binding site" evidence="16">
    <location>
        <position position="56"/>
    </location>
    <ligand>
        <name>Zn(2+)</name>
        <dbReference type="ChEBI" id="CHEBI:29105"/>
        <note>catalytic</note>
    </ligand>
</feature>
<dbReference type="SUPFAM" id="SSF53597">
    <property type="entry name" value="Dihydrofolate reductase-like"/>
    <property type="match status" value="1"/>
</dbReference>
<evidence type="ECO:0000256" key="12">
    <source>
        <dbReference type="ARBA" id="ARBA00023268"/>
    </source>
</evidence>
<dbReference type="InterPro" id="IPR002734">
    <property type="entry name" value="RibDG_C"/>
</dbReference>
<dbReference type="InterPro" id="IPR050765">
    <property type="entry name" value="Riboflavin_Biosynth_HTPR"/>
</dbReference>
<comment type="pathway">
    <text evidence="3 13">Cofactor biosynthesis; riboflavin biosynthesis; 5-amino-6-(D-ribitylamino)uracil from GTP: step 3/4.</text>
</comment>
<organism evidence="18">
    <name type="scientific">Pseudidiomarina sp. PP-1MA</name>
    <dbReference type="NCBI Taxonomy" id="3237706"/>
    <lineage>
        <taxon>Bacteria</taxon>
        <taxon>Pseudomonadati</taxon>
        <taxon>Pseudomonadota</taxon>
        <taxon>Gammaproteobacteria</taxon>
        <taxon>Alteromonadales</taxon>
        <taxon>Idiomarinaceae</taxon>
        <taxon>Pseudidiomarina</taxon>
    </lineage>
</organism>
<dbReference type="InterPro" id="IPR002125">
    <property type="entry name" value="CMP_dCMP_dom"/>
</dbReference>
<feature type="binding site" evidence="15">
    <location>
        <position position="206"/>
    </location>
    <ligand>
        <name>substrate</name>
    </ligand>
</feature>
<dbReference type="EC" id="1.1.1.193" evidence="13"/>
<sequence length="377" mass="40313">MTNTPVRCHQFYMQRALDLAAQGRFSAAPNPMVGCVIVQQGQIVGEGWHQRAGEPHAEVHALAAAGASAKHGTAYVTLEPCSHFGRTPPCADALIKAQVAQVVVAMQDPNPLVSGQGIARLRAAGIEVLVGVLETQARALNCGFIARMQRQRPWLRLKMAASLDGQTALANGASQWLTSSAARADVHRFRAQSSAILSTATTVLADQARLTARGEWVQQQPLRVIIDSQGKLKGDEPLFTESTATAAPILLVQGADLTTTRTWPEQVTILQLPVTSSGQIDLAELLHQLAQTYQINSVWTECGTNLAGALIAAGWVDELILYLAPKLLGASAQGLFALPVWQQLAQAPTLTYRDVRQVGADLRITATINTNQGDLSS</sequence>
<dbReference type="PIRSF" id="PIRSF006769">
    <property type="entry name" value="RibD"/>
    <property type="match status" value="1"/>
</dbReference>
<feature type="binding site" evidence="15">
    <location>
        <position position="190"/>
    </location>
    <ligand>
        <name>substrate</name>
    </ligand>
</feature>
<dbReference type="PANTHER" id="PTHR38011:SF7">
    <property type="entry name" value="2,5-DIAMINO-6-RIBOSYLAMINO-4(3H)-PYRIMIDINONE 5'-PHOSPHATE REDUCTASE"/>
    <property type="match status" value="1"/>
</dbReference>
<dbReference type="InterPro" id="IPR016192">
    <property type="entry name" value="APOBEC/CMP_deaminase_Zn-bd"/>
</dbReference>
<feature type="binding site" evidence="15">
    <location>
        <position position="228"/>
    </location>
    <ligand>
        <name>NADP(+)</name>
        <dbReference type="ChEBI" id="CHEBI:58349"/>
    </ligand>
</feature>
<accession>A0AB39XBY7</accession>
<dbReference type="InterPro" id="IPR024072">
    <property type="entry name" value="DHFR-like_dom_sf"/>
</dbReference>
<keyword evidence="9 13" id="KW-0862">Zinc</keyword>
<dbReference type="Gene3D" id="3.40.140.10">
    <property type="entry name" value="Cytidine Deaminase, domain 2"/>
    <property type="match status" value="1"/>
</dbReference>
<feature type="binding site" evidence="15">
    <location>
        <position position="176"/>
    </location>
    <ligand>
        <name>NADP(+)</name>
        <dbReference type="ChEBI" id="CHEBI:58349"/>
    </ligand>
</feature>
<dbReference type="PROSITE" id="PS00903">
    <property type="entry name" value="CYT_DCMP_DEAMINASES_1"/>
    <property type="match status" value="1"/>
</dbReference>
<evidence type="ECO:0000256" key="1">
    <source>
        <dbReference type="ARBA" id="ARBA00002151"/>
    </source>
</evidence>
<dbReference type="GO" id="GO:0009231">
    <property type="term" value="P:riboflavin biosynthetic process"/>
    <property type="evidence" value="ECO:0007669"/>
    <property type="project" value="UniProtKB-KW"/>
</dbReference>
<evidence type="ECO:0000256" key="16">
    <source>
        <dbReference type="PIRSR" id="PIRSR006769-3"/>
    </source>
</evidence>
<proteinExistence type="inferred from homology"/>
<evidence type="ECO:0000256" key="5">
    <source>
        <dbReference type="ARBA" id="ARBA00007417"/>
    </source>
</evidence>
<dbReference type="InterPro" id="IPR004794">
    <property type="entry name" value="Eubact_RibD"/>
</dbReference>
<comment type="catalytic activity">
    <reaction evidence="13">
        <text>2,5-diamino-6-hydroxy-4-(5-phosphoribosylamino)-pyrimidine + H2O + H(+) = 5-amino-6-(5-phospho-D-ribosylamino)uracil + NH4(+)</text>
        <dbReference type="Rhea" id="RHEA:21868"/>
        <dbReference type="ChEBI" id="CHEBI:15377"/>
        <dbReference type="ChEBI" id="CHEBI:15378"/>
        <dbReference type="ChEBI" id="CHEBI:28938"/>
        <dbReference type="ChEBI" id="CHEBI:58453"/>
        <dbReference type="ChEBI" id="CHEBI:58614"/>
        <dbReference type="EC" id="3.5.4.26"/>
    </reaction>
</comment>
<feature type="binding site" evidence="15">
    <location>
        <position position="210"/>
    </location>
    <ligand>
        <name>substrate</name>
    </ligand>
</feature>
<keyword evidence="6 13" id="KW-0686">Riboflavin biosynthesis</keyword>